<feature type="transmembrane region" description="Helical" evidence="8">
    <location>
        <begin position="91"/>
        <end position="112"/>
    </location>
</feature>
<reference evidence="11" key="1">
    <citation type="journal article" date="2019" name="Int. J. Syst. Evol. Microbiol.">
        <title>The Global Catalogue of Microorganisms (GCM) 10K type strain sequencing project: providing services to taxonomists for standard genome sequencing and annotation.</title>
        <authorList>
            <consortium name="The Broad Institute Genomics Platform"/>
            <consortium name="The Broad Institute Genome Sequencing Center for Infectious Disease"/>
            <person name="Wu L."/>
            <person name="Ma J."/>
        </authorList>
    </citation>
    <scope>NUCLEOTIDE SEQUENCE [LARGE SCALE GENOMIC DNA]</scope>
    <source>
        <strain evidence="11">JCM 17130</strain>
    </source>
</reference>
<evidence type="ECO:0000256" key="8">
    <source>
        <dbReference type="HAMAP-Rule" id="MF_01937"/>
    </source>
</evidence>
<protein>
    <recommendedName>
        <fullName evidence="8 9">1,4-dihydroxy-2-naphthoate octaprenyltransferase</fullName>
        <shortName evidence="8">DHNA-octaprenyltransferase</shortName>
        <ecNumber evidence="8 9">2.5.1.74</ecNumber>
    </recommendedName>
</protein>
<dbReference type="RefSeq" id="WP_388002348.1">
    <property type="nucleotide sequence ID" value="NZ_JBHUEE010000001.1"/>
</dbReference>
<evidence type="ECO:0000313" key="11">
    <source>
        <dbReference type="Proteomes" id="UP001597277"/>
    </source>
</evidence>
<evidence type="ECO:0000256" key="9">
    <source>
        <dbReference type="NCBIfam" id="TIGR00751"/>
    </source>
</evidence>
<feature type="transmembrane region" description="Helical" evidence="8">
    <location>
        <begin position="177"/>
        <end position="194"/>
    </location>
</feature>
<dbReference type="EC" id="2.5.1.74" evidence="8 9"/>
<evidence type="ECO:0000256" key="1">
    <source>
        <dbReference type="ARBA" id="ARBA00004141"/>
    </source>
</evidence>
<keyword evidence="7 8" id="KW-0472">Membrane</keyword>
<accession>A0ABW4L008</accession>
<dbReference type="InterPro" id="IPR000537">
    <property type="entry name" value="UbiA_prenyltransferase"/>
</dbReference>
<dbReference type="NCBIfam" id="NF004751">
    <property type="entry name" value="PRK06080.1-3"/>
    <property type="match status" value="1"/>
</dbReference>
<evidence type="ECO:0000256" key="4">
    <source>
        <dbReference type="ARBA" id="ARBA00022679"/>
    </source>
</evidence>
<keyword evidence="11" id="KW-1185">Reference proteome</keyword>
<feature type="transmembrane region" description="Helical" evidence="8">
    <location>
        <begin position="271"/>
        <end position="294"/>
    </location>
</feature>
<gene>
    <name evidence="8" type="primary">menA</name>
    <name evidence="10" type="ORF">ACFSE6_01340</name>
</gene>
<keyword evidence="2 8" id="KW-0474">Menaquinone biosynthesis</keyword>
<comment type="pathway">
    <text evidence="8">Quinol/quinone metabolism; menaquinone biosynthesis; menaquinol from 1,4-dihydroxy-2-naphthoate: step 1/2.</text>
</comment>
<feature type="transmembrane region" description="Helical" evidence="8">
    <location>
        <begin position="141"/>
        <end position="165"/>
    </location>
</feature>
<comment type="function">
    <text evidence="8">Conversion of 1,4-dihydroxy-2-naphthoate (DHNA) to demethylmenaquinone (DMK).</text>
</comment>
<name>A0ABW4L008_9MICO</name>
<evidence type="ECO:0000256" key="5">
    <source>
        <dbReference type="ARBA" id="ARBA00022692"/>
    </source>
</evidence>
<dbReference type="EMBL" id="JBHUEE010000001">
    <property type="protein sequence ID" value="MFD1716464.1"/>
    <property type="molecule type" value="Genomic_DNA"/>
</dbReference>
<keyword evidence="5 8" id="KW-0812">Transmembrane</keyword>
<keyword evidence="6 8" id="KW-1133">Transmembrane helix</keyword>
<sequence>MATFADWLDGARPRTLPAAVAPVLVGTGAAIGTVPGYGPGHAVRAVLFAGLALALQVGVNYANDYSDGVRGTDDVRTGPPRLTGGGAASPAAVKAAAFAAFGVAGALGVTLVALIGQWWLLALGALAVAAAWFYTGGRRPYGYLGLGEVSVFLFFGLMATVGTAYTQSPETARTWPVWVGAAGIGLVASALLMVNNIRDIPTDRQVGKLTLAVRLGDRRARWSYVALVVAPLALGLVCALERPWALLVLPLGWWVARLARPVLAGASGRDLIAVLAGTGRLELVYGLLLGVGLAL</sequence>
<evidence type="ECO:0000313" key="10">
    <source>
        <dbReference type="EMBL" id="MFD1716464.1"/>
    </source>
</evidence>
<keyword evidence="3 8" id="KW-1003">Cell membrane</keyword>
<comment type="caution">
    <text evidence="10">The sequence shown here is derived from an EMBL/GenBank/DDBJ whole genome shotgun (WGS) entry which is preliminary data.</text>
</comment>
<comment type="similarity">
    <text evidence="8">Belongs to the MenA family. Type 1 subfamily.</text>
</comment>
<feature type="transmembrane region" description="Helical" evidence="8">
    <location>
        <begin position="118"/>
        <end position="134"/>
    </location>
</feature>
<feature type="transmembrane region" description="Helical" evidence="8">
    <location>
        <begin position="224"/>
        <end position="251"/>
    </location>
</feature>
<dbReference type="HAMAP" id="MF_01937">
    <property type="entry name" value="MenA_1"/>
    <property type="match status" value="1"/>
</dbReference>
<dbReference type="Proteomes" id="UP001597277">
    <property type="component" value="Unassembled WGS sequence"/>
</dbReference>
<evidence type="ECO:0000256" key="7">
    <source>
        <dbReference type="ARBA" id="ARBA00023136"/>
    </source>
</evidence>
<dbReference type="GO" id="GO:0046428">
    <property type="term" value="F:1,4-dihydroxy-2-naphthoate polyprenyltransferase activity"/>
    <property type="evidence" value="ECO:0007669"/>
    <property type="project" value="UniProtKB-EC"/>
</dbReference>
<comment type="catalytic activity">
    <reaction evidence="8">
        <text>an all-trans-polyprenyl diphosphate + 1,4-dihydroxy-2-naphthoate + H(+) = a 2-demethylmenaquinol + CO2 + diphosphate</text>
        <dbReference type="Rhea" id="RHEA:26478"/>
        <dbReference type="Rhea" id="RHEA-COMP:9563"/>
        <dbReference type="Rhea" id="RHEA-COMP:9564"/>
        <dbReference type="ChEBI" id="CHEBI:11173"/>
        <dbReference type="ChEBI" id="CHEBI:15378"/>
        <dbReference type="ChEBI" id="CHEBI:16526"/>
        <dbReference type="ChEBI" id="CHEBI:33019"/>
        <dbReference type="ChEBI" id="CHEBI:55437"/>
        <dbReference type="ChEBI" id="CHEBI:58914"/>
        <dbReference type="EC" id="2.5.1.74"/>
    </reaction>
</comment>
<dbReference type="InterPro" id="IPR004657">
    <property type="entry name" value="MenA"/>
</dbReference>
<dbReference type="InterPro" id="IPR026046">
    <property type="entry name" value="UBIAD1"/>
</dbReference>
<evidence type="ECO:0000256" key="6">
    <source>
        <dbReference type="ARBA" id="ARBA00022989"/>
    </source>
</evidence>
<dbReference type="NCBIfam" id="TIGR00751">
    <property type="entry name" value="menA"/>
    <property type="match status" value="1"/>
</dbReference>
<dbReference type="PANTHER" id="PTHR13929:SF0">
    <property type="entry name" value="UBIA PRENYLTRANSFERASE DOMAIN-CONTAINING PROTEIN 1"/>
    <property type="match status" value="1"/>
</dbReference>
<keyword evidence="4 8" id="KW-0808">Transferase</keyword>
<evidence type="ECO:0000256" key="2">
    <source>
        <dbReference type="ARBA" id="ARBA00022428"/>
    </source>
</evidence>
<dbReference type="Pfam" id="PF01040">
    <property type="entry name" value="UbiA"/>
    <property type="match status" value="1"/>
</dbReference>
<comment type="subcellular location">
    <subcellularLocation>
        <location evidence="8">Cell membrane</location>
        <topology evidence="8">Multi-pass membrane protein</topology>
    </subcellularLocation>
    <subcellularLocation>
        <location evidence="1">Membrane</location>
        <topology evidence="1">Multi-pass membrane protein</topology>
    </subcellularLocation>
</comment>
<dbReference type="PANTHER" id="PTHR13929">
    <property type="entry name" value="1,4-DIHYDROXY-2-NAPHTHOATE OCTAPRENYLTRANSFERASE"/>
    <property type="match status" value="1"/>
</dbReference>
<dbReference type="PIRSF" id="PIRSF005355">
    <property type="entry name" value="UBIAD1"/>
    <property type="match status" value="1"/>
</dbReference>
<dbReference type="CDD" id="cd13962">
    <property type="entry name" value="PT_UbiA_UBIAD1"/>
    <property type="match status" value="1"/>
</dbReference>
<proteinExistence type="inferred from homology"/>
<organism evidence="10 11">
    <name type="scientific">Georgenia deserti</name>
    <dbReference type="NCBI Taxonomy" id="2093781"/>
    <lineage>
        <taxon>Bacteria</taxon>
        <taxon>Bacillati</taxon>
        <taxon>Actinomycetota</taxon>
        <taxon>Actinomycetes</taxon>
        <taxon>Micrococcales</taxon>
        <taxon>Bogoriellaceae</taxon>
        <taxon>Georgenia</taxon>
    </lineage>
</organism>
<evidence type="ECO:0000256" key="3">
    <source>
        <dbReference type="ARBA" id="ARBA00022475"/>
    </source>
</evidence>